<name>A0A9D1ELG9_9FIRM</name>
<evidence type="ECO:0000313" key="2">
    <source>
        <dbReference type="Proteomes" id="UP000886841"/>
    </source>
</evidence>
<dbReference type="Pfam" id="PF20190">
    <property type="entry name" value="DUF6553"/>
    <property type="match status" value="1"/>
</dbReference>
<proteinExistence type="predicted"/>
<evidence type="ECO:0000313" key="1">
    <source>
        <dbReference type="EMBL" id="HIR94250.1"/>
    </source>
</evidence>
<organism evidence="1 2">
    <name type="scientific">Candidatus Egerieimonas intestinavium</name>
    <dbReference type="NCBI Taxonomy" id="2840777"/>
    <lineage>
        <taxon>Bacteria</taxon>
        <taxon>Bacillati</taxon>
        <taxon>Bacillota</taxon>
        <taxon>Clostridia</taxon>
        <taxon>Lachnospirales</taxon>
        <taxon>Lachnospiraceae</taxon>
        <taxon>Lachnospiraceae incertae sedis</taxon>
        <taxon>Candidatus Egerieimonas</taxon>
    </lineage>
</organism>
<gene>
    <name evidence="1" type="ORF">IAB98_12605</name>
</gene>
<comment type="caution">
    <text evidence="1">The sequence shown here is derived from an EMBL/GenBank/DDBJ whole genome shotgun (WGS) entry which is preliminary data.</text>
</comment>
<sequence>MIRKTINKKQQEIALEWPESFYGVSDRAIRKAALEKQIEKGEEPEANRLRMELWEKRYNRRGRDPEGIDYFIRAWLSMKYIYNNRNGVFYGRKMQRDLRKIQEELCLDWGRESGSQREQVLYDELYHLGGCYIDLCLSDKSYSSIIMGMGQMKASTLQNKIGQEILALAYQLPKLARMEKEFQILTQALTDCYNEKFPDAPVNLDA</sequence>
<dbReference type="EMBL" id="DVHU01000111">
    <property type="protein sequence ID" value="HIR94250.1"/>
    <property type="molecule type" value="Genomic_DNA"/>
</dbReference>
<accession>A0A9D1ELG9</accession>
<dbReference type="AlphaFoldDB" id="A0A9D1ELG9"/>
<reference evidence="1" key="2">
    <citation type="journal article" date="2021" name="PeerJ">
        <title>Extensive microbial diversity within the chicken gut microbiome revealed by metagenomics and culture.</title>
        <authorList>
            <person name="Gilroy R."/>
            <person name="Ravi A."/>
            <person name="Getino M."/>
            <person name="Pursley I."/>
            <person name="Horton D.L."/>
            <person name="Alikhan N.F."/>
            <person name="Baker D."/>
            <person name="Gharbi K."/>
            <person name="Hall N."/>
            <person name="Watson M."/>
            <person name="Adriaenssens E.M."/>
            <person name="Foster-Nyarko E."/>
            <person name="Jarju S."/>
            <person name="Secka A."/>
            <person name="Antonio M."/>
            <person name="Oren A."/>
            <person name="Chaudhuri R.R."/>
            <person name="La Ragione R."/>
            <person name="Hildebrand F."/>
            <person name="Pallen M.J."/>
        </authorList>
    </citation>
    <scope>NUCLEOTIDE SEQUENCE</scope>
    <source>
        <strain evidence="1">ChiSxjej1B13-7041</strain>
    </source>
</reference>
<dbReference type="InterPro" id="IPR046683">
    <property type="entry name" value="DUF6553"/>
</dbReference>
<dbReference type="Proteomes" id="UP000886841">
    <property type="component" value="Unassembled WGS sequence"/>
</dbReference>
<protein>
    <submittedName>
        <fullName evidence="1">Uncharacterized protein</fullName>
    </submittedName>
</protein>
<reference evidence="1" key="1">
    <citation type="submission" date="2020-10" db="EMBL/GenBank/DDBJ databases">
        <authorList>
            <person name="Gilroy R."/>
        </authorList>
    </citation>
    <scope>NUCLEOTIDE SEQUENCE</scope>
    <source>
        <strain evidence="1">ChiSxjej1B13-7041</strain>
    </source>
</reference>